<organism evidence="4 5">
    <name type="scientific">Blautia obeum</name>
    <dbReference type="NCBI Taxonomy" id="40520"/>
    <lineage>
        <taxon>Bacteria</taxon>
        <taxon>Bacillati</taxon>
        <taxon>Bacillota</taxon>
        <taxon>Clostridia</taxon>
        <taxon>Lachnospirales</taxon>
        <taxon>Lachnospiraceae</taxon>
        <taxon>Blautia</taxon>
    </lineage>
</organism>
<evidence type="ECO:0000256" key="1">
    <source>
        <dbReference type="SAM" id="MobiDB-lite"/>
    </source>
</evidence>
<dbReference type="SMART" id="SM00635">
    <property type="entry name" value="BID_2"/>
    <property type="match status" value="2"/>
</dbReference>
<dbReference type="SUPFAM" id="SSF49373">
    <property type="entry name" value="Invasin/intimin cell-adhesion fragments"/>
    <property type="match status" value="2"/>
</dbReference>
<dbReference type="Gene3D" id="2.60.40.1080">
    <property type="match status" value="2"/>
</dbReference>
<gene>
    <name evidence="4" type="primary">cgkA_1</name>
    <name evidence="4" type="ORF">ERS852533_01282</name>
</gene>
<protein>
    <submittedName>
        <fullName evidence="4">Kappa-carrageenase</fullName>
        <ecNumber evidence="4">3.2.1.83</ecNumber>
    </submittedName>
</protein>
<dbReference type="GO" id="GO:0033918">
    <property type="term" value="F:kappa-carrageenase activity"/>
    <property type="evidence" value="ECO:0007669"/>
    <property type="project" value="UniProtKB-EC"/>
</dbReference>
<evidence type="ECO:0000313" key="4">
    <source>
        <dbReference type="EMBL" id="CUP41845.1"/>
    </source>
</evidence>
<dbReference type="Pfam" id="PF02368">
    <property type="entry name" value="Big_2"/>
    <property type="match status" value="1"/>
</dbReference>
<keyword evidence="4" id="KW-0378">Hydrolase</keyword>
<feature type="chain" id="PRO_5038425621" evidence="2">
    <location>
        <begin position="22"/>
        <end position="701"/>
    </location>
</feature>
<name>A0A174N6W2_9FIRM</name>
<feature type="domain" description="BIG2" evidence="3">
    <location>
        <begin position="624"/>
        <end position="699"/>
    </location>
</feature>
<evidence type="ECO:0000259" key="3">
    <source>
        <dbReference type="SMART" id="SM00635"/>
    </source>
</evidence>
<keyword evidence="2" id="KW-0732">Signal</keyword>
<dbReference type="InterPro" id="IPR003343">
    <property type="entry name" value="Big_2"/>
</dbReference>
<dbReference type="AlphaFoldDB" id="A0A174N6W2"/>
<feature type="region of interest" description="Disordered" evidence="1">
    <location>
        <begin position="39"/>
        <end position="65"/>
    </location>
</feature>
<feature type="compositionally biased region" description="Acidic residues" evidence="1">
    <location>
        <begin position="39"/>
        <end position="49"/>
    </location>
</feature>
<dbReference type="RefSeq" id="WP_055055753.1">
    <property type="nucleotide sequence ID" value="NZ_CZBA01000006.1"/>
</dbReference>
<reference evidence="4 5" key="1">
    <citation type="submission" date="2015-09" db="EMBL/GenBank/DDBJ databases">
        <authorList>
            <consortium name="Pathogen Informatics"/>
        </authorList>
    </citation>
    <scope>NUCLEOTIDE SEQUENCE [LARGE SCALE GENOMIC DNA]</scope>
    <source>
        <strain evidence="4 5">2789STDY5834921</strain>
    </source>
</reference>
<feature type="signal peptide" evidence="2">
    <location>
        <begin position="1"/>
        <end position="21"/>
    </location>
</feature>
<feature type="domain" description="BIG2" evidence="3">
    <location>
        <begin position="533"/>
        <end position="607"/>
    </location>
</feature>
<proteinExistence type="predicted"/>
<evidence type="ECO:0000256" key="2">
    <source>
        <dbReference type="SAM" id="SignalP"/>
    </source>
</evidence>
<dbReference type="Proteomes" id="UP000095413">
    <property type="component" value="Unassembled WGS sequence"/>
</dbReference>
<dbReference type="EMBL" id="CZBA01000006">
    <property type="protein sequence ID" value="CUP41845.1"/>
    <property type="molecule type" value="Genomic_DNA"/>
</dbReference>
<dbReference type="InterPro" id="IPR008964">
    <property type="entry name" value="Invasin/intimin_cell_adhesion"/>
</dbReference>
<accession>A0A174N6W2</accession>
<evidence type="ECO:0000313" key="5">
    <source>
        <dbReference type="Proteomes" id="UP000095413"/>
    </source>
</evidence>
<keyword evidence="4" id="KW-0326">Glycosidase</keyword>
<sequence length="701" mass="77751">MKKKKLALLMVAALTFTNLDGTVVALKAADFAVDLSEETTDEFGDVETPDEQKEEASDIEIEDTDEVGEDLESTEDFDEQQGLDIFSDGEEIECESDQTGISGIHEVVADEYVTLEEGTQKLSITENTRNEFGLFDFTCEFTPKEDGYYVFELSGNDDIVTNITLEDRWSVGEDDYYNDTNASTKPFCLGARLKKGKTYSYNLSIVDMGQLSVSIAKKEEKQIKNVRLAGLENIDTNSFQLFQELKDIFGIEVTYADNSAKTYRFDQKVNDTNRNWNISDSYGNVIWVNSLRIESQIKDSYITYKVQFSYKDYNKRTDIYTDTQSISCKSLASLTQIQPGKVYNIPTLNENQMPGKGQGFCFIPGTSGYYIFEKNGAGAENYFSIDKVWIEGGSFGRKDLIKIENVGGSECKGQNKGKIYLEAGEVYLIRGRNDSENQPETISFIIRDENKICDWKEISRTAPTCMKAGEIVEKCQNHPNEALKKTKIPALGHKYSAWTVTKKATAVTTGTRERNCTVCKKAKQIEPIAKLKPTAKLNVVAGTLPLKVKQAFTVKVTGLSKGDSVAAWTSSNSKVAIVKNGKITAKKVGNVRITVKLKSGLTKTIKVRVQKTDVATQSLKVNNKVSGKKIASNVTLKLKQTLKLSTEITPVTSKQKVTYATSNKKVATVNSKGVVTAKKKGKVTITVKSGKKTVKIKVTVK</sequence>
<dbReference type="EC" id="3.2.1.83" evidence="4"/>